<dbReference type="EMBL" id="QEFC01001729">
    <property type="protein sequence ID" value="KAE9456360.1"/>
    <property type="molecule type" value="Genomic_DNA"/>
</dbReference>
<comment type="caution">
    <text evidence="4">The sequence shown here is derived from an EMBL/GenBank/DDBJ whole genome shotgun (WGS) entry which is preliminary data.</text>
</comment>
<protein>
    <submittedName>
        <fullName evidence="4">Uncharacterized protein</fullName>
    </submittedName>
</protein>
<feature type="signal peptide" evidence="3">
    <location>
        <begin position="1"/>
        <end position="20"/>
    </location>
</feature>
<gene>
    <name evidence="4" type="ORF">C3L33_11727</name>
</gene>
<name>A0A6A4LDF6_9ERIC</name>
<dbReference type="InterPro" id="IPR006041">
    <property type="entry name" value="Pollen_Ole_e1_allergen"/>
</dbReference>
<evidence type="ECO:0000256" key="1">
    <source>
        <dbReference type="ARBA" id="ARBA00010049"/>
    </source>
</evidence>
<organism evidence="4 5">
    <name type="scientific">Rhododendron williamsianum</name>
    <dbReference type="NCBI Taxonomy" id="262921"/>
    <lineage>
        <taxon>Eukaryota</taxon>
        <taxon>Viridiplantae</taxon>
        <taxon>Streptophyta</taxon>
        <taxon>Embryophyta</taxon>
        <taxon>Tracheophyta</taxon>
        <taxon>Spermatophyta</taxon>
        <taxon>Magnoliopsida</taxon>
        <taxon>eudicotyledons</taxon>
        <taxon>Gunneridae</taxon>
        <taxon>Pentapetalae</taxon>
        <taxon>asterids</taxon>
        <taxon>Ericales</taxon>
        <taxon>Ericaceae</taxon>
        <taxon>Ericoideae</taxon>
        <taxon>Rhodoreae</taxon>
        <taxon>Rhododendron</taxon>
    </lineage>
</organism>
<keyword evidence="5" id="KW-1185">Reference proteome</keyword>
<evidence type="ECO:0000256" key="3">
    <source>
        <dbReference type="SAM" id="SignalP"/>
    </source>
</evidence>
<dbReference type="Pfam" id="PF01190">
    <property type="entry name" value="Pollen_Ole_e_1"/>
    <property type="match status" value="1"/>
</dbReference>
<dbReference type="Proteomes" id="UP000428333">
    <property type="component" value="Linkage Group LG07"/>
</dbReference>
<dbReference type="AlphaFoldDB" id="A0A6A4LDF6"/>
<evidence type="ECO:0000313" key="5">
    <source>
        <dbReference type="Proteomes" id="UP000428333"/>
    </source>
</evidence>
<comment type="similarity">
    <text evidence="1">Belongs to the Ole e I family.</text>
</comment>
<accession>A0A6A4LDF6</accession>
<proteinExistence type="inferred from homology"/>
<dbReference type="PANTHER" id="PTHR31614">
    <property type="entry name" value="PROTEIN DOWNSTREAM OF FLC-RELATED"/>
    <property type="match status" value="1"/>
</dbReference>
<feature type="chain" id="PRO_5025455680" evidence="3">
    <location>
        <begin position="21"/>
        <end position="161"/>
    </location>
</feature>
<reference evidence="4 5" key="1">
    <citation type="journal article" date="2019" name="Genome Biol. Evol.">
        <title>The Rhododendron genome and chromosomal organization provide insight into shared whole-genome duplications across the heath family (Ericaceae).</title>
        <authorList>
            <person name="Soza V.L."/>
            <person name="Lindsley D."/>
            <person name="Waalkes A."/>
            <person name="Ramage E."/>
            <person name="Patwardhan R.P."/>
            <person name="Burton J.N."/>
            <person name="Adey A."/>
            <person name="Kumar A."/>
            <person name="Qiu R."/>
            <person name="Shendure J."/>
            <person name="Hall B."/>
        </authorList>
    </citation>
    <scope>NUCLEOTIDE SEQUENCE [LARGE SCALE GENOMIC DNA]</scope>
    <source>
        <strain evidence="4">RSF 1966-606</strain>
    </source>
</reference>
<feature type="non-terminal residue" evidence="4">
    <location>
        <position position="1"/>
    </location>
</feature>
<sequence length="161" mass="17356">MAKAIALIASALCFLAVAAATVPGDESFIVEGFVYCDGCRVLFYSGPGGKVGSADVELQCRDRENGTVTLTKAQKSDDGGYYSIYIDKDHQNDICEVRVVSSPIPECSEIVPEISRNRVNLAKESGIITNSRFVNPIGFVSKNAYPECHDVLDSLGFIPQV</sequence>
<evidence type="ECO:0000313" key="4">
    <source>
        <dbReference type="EMBL" id="KAE9456360.1"/>
    </source>
</evidence>
<keyword evidence="3" id="KW-0732">Signal</keyword>
<evidence type="ECO:0000256" key="2">
    <source>
        <dbReference type="ARBA" id="ARBA00023157"/>
    </source>
</evidence>
<dbReference type="OrthoDB" id="1888725at2759"/>
<dbReference type="PANTHER" id="PTHR31614:SF2">
    <property type="entry name" value="F28N24.16 PROTEIN"/>
    <property type="match status" value="1"/>
</dbReference>
<keyword evidence="2" id="KW-1015">Disulfide bond</keyword>